<feature type="binding site" evidence="7">
    <location>
        <position position="140"/>
    </location>
    <ligand>
        <name>[2Fe-2S] cluster</name>
        <dbReference type="ChEBI" id="CHEBI:190135"/>
    </ligand>
</feature>
<accession>A0A174W7U7</accession>
<evidence type="ECO:0000256" key="6">
    <source>
        <dbReference type="ARBA" id="ARBA00034078"/>
    </source>
</evidence>
<proteinExistence type="inferred from homology"/>
<comment type="caution">
    <text evidence="8">The sequence shown here is derived from an EMBL/GenBank/DDBJ whole genome shotgun (WGS) entry which is preliminary data.</text>
</comment>
<organism evidence="8 9">
    <name type="scientific">Hungatella hathewayi</name>
    <dbReference type="NCBI Taxonomy" id="154046"/>
    <lineage>
        <taxon>Bacteria</taxon>
        <taxon>Bacillati</taxon>
        <taxon>Bacillota</taxon>
        <taxon>Clostridia</taxon>
        <taxon>Lachnospirales</taxon>
        <taxon>Lachnospiraceae</taxon>
        <taxon>Hungatella</taxon>
    </lineage>
</organism>
<evidence type="ECO:0000256" key="4">
    <source>
        <dbReference type="ARBA" id="ARBA00023004"/>
    </source>
</evidence>
<feature type="binding site" evidence="7">
    <location>
        <position position="95"/>
    </location>
    <ligand>
        <name>[2Fe-2S] cluster</name>
        <dbReference type="ChEBI" id="CHEBI:190135"/>
    </ligand>
</feature>
<evidence type="ECO:0000313" key="8">
    <source>
        <dbReference type="EMBL" id="GKH03170.1"/>
    </source>
</evidence>
<evidence type="ECO:0000256" key="3">
    <source>
        <dbReference type="ARBA" id="ARBA00022723"/>
    </source>
</evidence>
<reference evidence="8" key="1">
    <citation type="submission" date="2022-01" db="EMBL/GenBank/DDBJ databases">
        <title>Novel bile acid biosynthetic pathways are enriched in the microbiome of centenarians.</title>
        <authorList>
            <person name="Sato Y."/>
            <person name="Atarashi K."/>
            <person name="Plichta R.D."/>
            <person name="Arai Y."/>
            <person name="Sasajima S."/>
            <person name="Kearney M.S."/>
            <person name="Suda W."/>
            <person name="Takeshita K."/>
            <person name="Sasaki T."/>
            <person name="Okamoto S."/>
            <person name="Skelly N.A."/>
            <person name="Okamura Y."/>
            <person name="Vlamakis H."/>
            <person name="Li Y."/>
            <person name="Tanoue T."/>
            <person name="Takei H."/>
            <person name="Nittono H."/>
            <person name="Narushima S."/>
            <person name="Irie J."/>
            <person name="Itoh H."/>
            <person name="Moriya K."/>
            <person name="Sugiura Y."/>
            <person name="Suematsu M."/>
            <person name="Moritoki N."/>
            <person name="Shibata S."/>
            <person name="Littman R.D."/>
            <person name="Fischbach A.M."/>
            <person name="Uwamino Y."/>
            <person name="Inoue T."/>
            <person name="Honda A."/>
            <person name="Hattori M."/>
            <person name="Murai T."/>
            <person name="Xavier J.R."/>
            <person name="Hirose N."/>
            <person name="Honda K."/>
        </authorList>
    </citation>
    <scope>NUCLEOTIDE SEQUENCE</scope>
    <source>
        <strain evidence="8">CE91-St55</strain>
    </source>
</reference>
<gene>
    <name evidence="8" type="primary">hymA</name>
    <name evidence="8" type="ORF">CE91St55_51510</name>
</gene>
<dbReference type="Proteomes" id="UP001055091">
    <property type="component" value="Unassembled WGS sequence"/>
</dbReference>
<name>A0A174W7U7_9FIRM</name>
<dbReference type="Gene3D" id="1.10.10.1590">
    <property type="entry name" value="NADH-quinone oxidoreductase subunit E"/>
    <property type="match status" value="1"/>
</dbReference>
<dbReference type="PANTHER" id="PTHR43342:SF2">
    <property type="entry name" value="POTENTIAL NAD-REDUCING HYDROGENASE SUBUNIT"/>
    <property type="match status" value="1"/>
</dbReference>
<evidence type="ECO:0000313" key="9">
    <source>
        <dbReference type="Proteomes" id="UP001055091"/>
    </source>
</evidence>
<dbReference type="GO" id="GO:0016491">
    <property type="term" value="F:oxidoreductase activity"/>
    <property type="evidence" value="ECO:0007669"/>
    <property type="project" value="InterPro"/>
</dbReference>
<dbReference type="PIRSF" id="PIRSF000216">
    <property type="entry name" value="NADH_DH_24kDa"/>
    <property type="match status" value="1"/>
</dbReference>
<sequence>MMKENTEHCCCEGCDSSPETLLGRIGELASEYRGKEGSLISVLHMAQGIYGYLPLEVQKTVADALDLPLSEVSGVVTFYSFFSTQPRGEHTIRVCLGTACYVRGGKKISERLQELLNVKIGDTTEDRKFTLEVARCIGACGLAPAMSIDGQVYKQVNPDKLEQILARYYDENAECS</sequence>
<keyword evidence="2 7" id="KW-0001">2Fe-2S</keyword>
<dbReference type="EMBL" id="BQNJ01000002">
    <property type="protein sequence ID" value="GKH03170.1"/>
    <property type="molecule type" value="Genomic_DNA"/>
</dbReference>
<evidence type="ECO:0000256" key="5">
    <source>
        <dbReference type="ARBA" id="ARBA00023014"/>
    </source>
</evidence>
<dbReference type="PANTHER" id="PTHR43342">
    <property type="entry name" value="NADH-QUINONE OXIDOREDUCTASE, E SUBUNIT"/>
    <property type="match status" value="1"/>
</dbReference>
<dbReference type="GO" id="GO:0051537">
    <property type="term" value="F:2 iron, 2 sulfur cluster binding"/>
    <property type="evidence" value="ECO:0007669"/>
    <property type="project" value="UniProtKB-KW"/>
</dbReference>
<comment type="similarity">
    <text evidence="1">Belongs to the complex I 24 kDa subunit family.</text>
</comment>
<dbReference type="InterPro" id="IPR042128">
    <property type="entry name" value="NuoE_dom"/>
</dbReference>
<evidence type="ECO:0000256" key="1">
    <source>
        <dbReference type="ARBA" id="ARBA00010643"/>
    </source>
</evidence>
<keyword evidence="5 7" id="KW-0411">Iron-sulfur</keyword>
<feature type="binding site" evidence="7">
    <location>
        <position position="136"/>
    </location>
    <ligand>
        <name>[2Fe-2S] cluster</name>
        <dbReference type="ChEBI" id="CHEBI:190135"/>
    </ligand>
</feature>
<evidence type="ECO:0000256" key="7">
    <source>
        <dbReference type="PIRSR" id="PIRSR000216-1"/>
    </source>
</evidence>
<feature type="binding site" evidence="7">
    <location>
        <position position="100"/>
    </location>
    <ligand>
        <name>[2Fe-2S] cluster</name>
        <dbReference type="ChEBI" id="CHEBI:190135"/>
    </ligand>
</feature>
<dbReference type="InterPro" id="IPR028431">
    <property type="entry name" value="NADP_DH_HndA-like"/>
</dbReference>
<dbReference type="FunFam" id="3.40.30.10:FF:000015">
    <property type="entry name" value="NADH-quinone oxidoreductase subunit E"/>
    <property type="match status" value="1"/>
</dbReference>
<dbReference type="CDD" id="cd03064">
    <property type="entry name" value="TRX_Fd_NuoE"/>
    <property type="match status" value="1"/>
</dbReference>
<dbReference type="InterPro" id="IPR041921">
    <property type="entry name" value="NuoE_N"/>
</dbReference>
<dbReference type="SUPFAM" id="SSF52833">
    <property type="entry name" value="Thioredoxin-like"/>
    <property type="match status" value="1"/>
</dbReference>
<comment type="cofactor">
    <cofactor evidence="6">
        <name>[2Fe-2S] cluster</name>
        <dbReference type="ChEBI" id="CHEBI:190135"/>
    </cofactor>
</comment>
<evidence type="ECO:0000256" key="2">
    <source>
        <dbReference type="ARBA" id="ARBA00022714"/>
    </source>
</evidence>
<dbReference type="InterPro" id="IPR002023">
    <property type="entry name" value="NuoE-like"/>
</dbReference>
<dbReference type="Gene3D" id="3.40.30.10">
    <property type="entry name" value="Glutaredoxin"/>
    <property type="match status" value="1"/>
</dbReference>
<protein>
    <submittedName>
        <fullName evidence="8">NADH dehydrogenase</fullName>
    </submittedName>
</protein>
<keyword evidence="4 7" id="KW-0408">Iron</keyword>
<dbReference type="GO" id="GO:0046872">
    <property type="term" value="F:metal ion binding"/>
    <property type="evidence" value="ECO:0007669"/>
    <property type="project" value="UniProtKB-KW"/>
</dbReference>
<comment type="cofactor">
    <cofactor evidence="7">
        <name>[2Fe-2S] cluster</name>
        <dbReference type="ChEBI" id="CHEBI:190135"/>
    </cofactor>
    <text evidence="7">Binds 1 [2Fe-2S] cluster.</text>
</comment>
<dbReference type="InterPro" id="IPR036249">
    <property type="entry name" value="Thioredoxin-like_sf"/>
</dbReference>
<dbReference type="Pfam" id="PF01257">
    <property type="entry name" value="2Fe-2S_thioredx"/>
    <property type="match status" value="1"/>
</dbReference>
<keyword evidence="3 7" id="KW-0479">Metal-binding</keyword>
<dbReference type="AlphaFoldDB" id="A0A174W7U7"/>